<dbReference type="EMBL" id="JBHSMH010000011">
    <property type="protein sequence ID" value="MFC5468435.1"/>
    <property type="molecule type" value="Genomic_DNA"/>
</dbReference>
<name>A0ABW0LRA9_9BACL</name>
<sequence>MTTLRIDVETFSSVDLKTCGMHRYIEAPDFEILLFAFAYDDGPVWVYDLTAFEDLPAYVMDDLVNPAVIKTAFNAAFERGTIGKHFGIYCDPLQWRCTAAHALTLGLPGYLEGVAEVLQLDAQKDARGKALIKYFSVPCKPTKTNGLRERNYPHHDPEKWELYKAYCQQDVVVEREVAQKLARFPVPAHEWRLWALDQRINDRGVRLDRVLMQAAIDCDAQYETRLVAEAQELTGLENPNSLTQLKAWLSDRGLETPDGLSKEFMPGLLEAAPDDETHRMLEIRQEMGKTSVDKFNAMARSIGGDDRARGLLQYCGANRTWRWAGRLIQVQNLPQNKIEDLALARETLRTGDFDLLEMLFGAPPFVLSQLVRTAFVPSDGRRFIVSDFAAIEARVIAWLADEKWVLDVFKGHGKIYEATAANMFGVPFETIVKGHANYELRARGKVAVLACGFQGGERALEAMDSKKEIDPSEYPRLVQQWRDANPNIRKLWYATENAAVTAVREKTTVKLKHGVQYRYEAGMLFADLPSGRSLAYVNPRLKPDPNFDKEGLVFDGMDQVKKKWMCHRTYGGRLVENLVQAIARDCLAESLGRLDDEGYEVNMHVHDEIVADAEIGTGSVDHVSEIMSRPISWAPGLPLKAAGFECEFYQKD</sequence>
<evidence type="ECO:0000256" key="3">
    <source>
        <dbReference type="ARBA" id="ARBA00049244"/>
    </source>
</evidence>
<feature type="domain" description="DNA-directed DNA polymerase family A palm" evidence="4">
    <location>
        <begin position="368"/>
        <end position="617"/>
    </location>
</feature>
<dbReference type="Gene3D" id="3.30.70.370">
    <property type="match status" value="1"/>
</dbReference>
<evidence type="ECO:0000313" key="6">
    <source>
        <dbReference type="Proteomes" id="UP001596105"/>
    </source>
</evidence>
<accession>A0ABW0LRA9</accession>
<dbReference type="EC" id="2.7.7.7" evidence="1"/>
<keyword evidence="6" id="KW-1185">Reference proteome</keyword>
<dbReference type="InterPro" id="IPR001098">
    <property type="entry name" value="DNA-dir_DNA_pol_A_palm_dom"/>
</dbReference>
<reference evidence="6" key="1">
    <citation type="journal article" date="2019" name="Int. J. Syst. Evol. Microbiol.">
        <title>The Global Catalogue of Microorganisms (GCM) 10K type strain sequencing project: providing services to taxonomists for standard genome sequencing and annotation.</title>
        <authorList>
            <consortium name="The Broad Institute Genomics Platform"/>
            <consortium name="The Broad Institute Genome Sequencing Center for Infectious Disease"/>
            <person name="Wu L."/>
            <person name="Ma J."/>
        </authorList>
    </citation>
    <scope>NUCLEOTIDE SEQUENCE [LARGE SCALE GENOMIC DNA]</scope>
    <source>
        <strain evidence="6">CCUG 57113</strain>
    </source>
</reference>
<dbReference type="CDD" id="cd08642">
    <property type="entry name" value="DNA_pol_A_pol_I_A"/>
    <property type="match status" value="1"/>
</dbReference>
<proteinExistence type="predicted"/>
<dbReference type="PANTHER" id="PTHR10133:SF27">
    <property type="entry name" value="DNA POLYMERASE NU"/>
    <property type="match status" value="1"/>
</dbReference>
<dbReference type="InterPro" id="IPR002298">
    <property type="entry name" value="DNA_polymerase_A"/>
</dbReference>
<dbReference type="RefSeq" id="WP_209748566.1">
    <property type="nucleotide sequence ID" value="NZ_JBHSMH010000011.1"/>
</dbReference>
<comment type="catalytic activity">
    <reaction evidence="3">
        <text>DNA(n) + a 2'-deoxyribonucleoside 5'-triphosphate = DNA(n+1) + diphosphate</text>
        <dbReference type="Rhea" id="RHEA:22508"/>
        <dbReference type="Rhea" id="RHEA-COMP:17339"/>
        <dbReference type="Rhea" id="RHEA-COMP:17340"/>
        <dbReference type="ChEBI" id="CHEBI:33019"/>
        <dbReference type="ChEBI" id="CHEBI:61560"/>
        <dbReference type="ChEBI" id="CHEBI:173112"/>
        <dbReference type="EC" id="2.7.7.7"/>
    </reaction>
</comment>
<dbReference type="Pfam" id="PF00476">
    <property type="entry name" value="DNA_pol_A"/>
    <property type="match status" value="1"/>
</dbReference>
<dbReference type="Proteomes" id="UP001596105">
    <property type="component" value="Unassembled WGS sequence"/>
</dbReference>
<dbReference type="SMART" id="SM00482">
    <property type="entry name" value="POLAc"/>
    <property type="match status" value="1"/>
</dbReference>
<dbReference type="SUPFAM" id="SSF56672">
    <property type="entry name" value="DNA/RNA polymerases"/>
    <property type="match status" value="1"/>
</dbReference>
<protein>
    <recommendedName>
        <fullName evidence="1">DNA-directed DNA polymerase</fullName>
        <ecNumber evidence="1">2.7.7.7</ecNumber>
    </recommendedName>
</protein>
<organism evidence="5 6">
    <name type="scientific">Cohnella suwonensis</name>
    <dbReference type="NCBI Taxonomy" id="696072"/>
    <lineage>
        <taxon>Bacteria</taxon>
        <taxon>Bacillati</taxon>
        <taxon>Bacillota</taxon>
        <taxon>Bacilli</taxon>
        <taxon>Bacillales</taxon>
        <taxon>Paenibacillaceae</taxon>
        <taxon>Cohnella</taxon>
    </lineage>
</organism>
<dbReference type="Gene3D" id="1.10.150.20">
    <property type="entry name" value="5' to 3' exonuclease, C-terminal subdomain"/>
    <property type="match status" value="1"/>
</dbReference>
<gene>
    <name evidence="5" type="ORF">ACFPPD_06860</name>
</gene>
<dbReference type="InterPro" id="IPR043502">
    <property type="entry name" value="DNA/RNA_pol_sf"/>
</dbReference>
<evidence type="ECO:0000256" key="1">
    <source>
        <dbReference type="ARBA" id="ARBA00012417"/>
    </source>
</evidence>
<comment type="caution">
    <text evidence="5">The sequence shown here is derived from an EMBL/GenBank/DDBJ whole genome shotgun (WGS) entry which is preliminary data.</text>
</comment>
<dbReference type="InterPro" id="IPR012337">
    <property type="entry name" value="RNaseH-like_sf"/>
</dbReference>
<evidence type="ECO:0000313" key="5">
    <source>
        <dbReference type="EMBL" id="MFC5468435.1"/>
    </source>
</evidence>
<keyword evidence="2" id="KW-0235">DNA replication</keyword>
<dbReference type="PANTHER" id="PTHR10133">
    <property type="entry name" value="DNA POLYMERASE I"/>
    <property type="match status" value="1"/>
</dbReference>
<evidence type="ECO:0000256" key="2">
    <source>
        <dbReference type="ARBA" id="ARBA00022705"/>
    </source>
</evidence>
<evidence type="ECO:0000259" key="4">
    <source>
        <dbReference type="SMART" id="SM00482"/>
    </source>
</evidence>
<dbReference type="SUPFAM" id="SSF53098">
    <property type="entry name" value="Ribonuclease H-like"/>
    <property type="match status" value="1"/>
</dbReference>